<dbReference type="PANTHER" id="PTHR11675">
    <property type="entry name" value="N-ACETYLGALACTOSAMINYLTRANSFERASE"/>
    <property type="match status" value="1"/>
</dbReference>
<dbReference type="InterPro" id="IPR029044">
    <property type="entry name" value="Nucleotide-diphossugar_trans"/>
</dbReference>
<dbReference type="Proteomes" id="UP000085678">
    <property type="component" value="Unplaced"/>
</dbReference>
<reference evidence="4" key="1">
    <citation type="submission" date="2025-08" db="UniProtKB">
        <authorList>
            <consortium name="RefSeq"/>
        </authorList>
    </citation>
    <scope>IDENTIFICATION</scope>
    <source>
        <tissue evidence="4">Gonads</tissue>
    </source>
</reference>
<dbReference type="GeneID" id="106163296"/>
<sequence>MHGPFGKKCRFSFHDRHERIFRMGFFYRYRKCVLLTLAFREETYLKAKHAVDPFSKHFFNINVCDKLPGDRVIPDTRNKKCQTLNYSKDVPLVSIIITFHNEARCALFRTIKSVIDRTPSHLIKEIILVDDFSENVQDGRELLKISKVVVLRNAEREGLIRSRNKGAANATAEVLVFLDSHCEVNDQWLEPLLTRIKQVMAKMTSSQ</sequence>
<accession>A0A1S3IDI3</accession>
<dbReference type="Pfam" id="PF00535">
    <property type="entry name" value="Glycos_transf_2"/>
    <property type="match status" value="1"/>
</dbReference>
<dbReference type="InParanoid" id="A0A1S3IDI3"/>
<organism evidence="3 4">
    <name type="scientific">Lingula anatina</name>
    <name type="common">Brachiopod</name>
    <name type="synonym">Lingula unguis</name>
    <dbReference type="NCBI Taxonomy" id="7574"/>
    <lineage>
        <taxon>Eukaryota</taxon>
        <taxon>Metazoa</taxon>
        <taxon>Spiralia</taxon>
        <taxon>Lophotrochozoa</taxon>
        <taxon>Brachiopoda</taxon>
        <taxon>Linguliformea</taxon>
        <taxon>Lingulata</taxon>
        <taxon>Lingulida</taxon>
        <taxon>Linguloidea</taxon>
        <taxon>Lingulidae</taxon>
        <taxon>Lingula</taxon>
    </lineage>
</organism>
<keyword evidence="3" id="KW-1185">Reference proteome</keyword>
<gene>
    <name evidence="4" type="primary">LOC106163296</name>
</gene>
<evidence type="ECO:0000313" key="4">
    <source>
        <dbReference type="RefSeq" id="XP_013396297.1"/>
    </source>
</evidence>
<feature type="domain" description="Glycosyltransferase 2-like" evidence="2">
    <location>
        <begin position="94"/>
        <end position="198"/>
    </location>
</feature>
<dbReference type="KEGG" id="lak:106163296"/>
<dbReference type="GO" id="GO:0005794">
    <property type="term" value="C:Golgi apparatus"/>
    <property type="evidence" value="ECO:0007669"/>
    <property type="project" value="TreeGrafter"/>
</dbReference>
<name>A0A1S3IDI3_LINAN</name>
<evidence type="ECO:0000313" key="3">
    <source>
        <dbReference type="Proteomes" id="UP000085678"/>
    </source>
</evidence>
<dbReference type="Gene3D" id="3.90.550.10">
    <property type="entry name" value="Spore Coat Polysaccharide Biosynthesis Protein SpsA, Chain A"/>
    <property type="match status" value="1"/>
</dbReference>
<dbReference type="STRING" id="7574.A0A1S3IDI3"/>
<dbReference type="GO" id="GO:0004653">
    <property type="term" value="F:polypeptide N-acetylgalactosaminyltransferase activity"/>
    <property type="evidence" value="ECO:0007669"/>
    <property type="project" value="TreeGrafter"/>
</dbReference>
<dbReference type="RefSeq" id="XP_013396297.1">
    <property type="nucleotide sequence ID" value="XM_013540843.1"/>
</dbReference>
<evidence type="ECO:0000259" key="2">
    <source>
        <dbReference type="Pfam" id="PF00535"/>
    </source>
</evidence>
<evidence type="ECO:0000256" key="1">
    <source>
        <dbReference type="ARBA" id="ARBA00023157"/>
    </source>
</evidence>
<protein>
    <submittedName>
        <fullName evidence="4">Polypeptide N-acetylgalactosaminyltransferase 2-like</fullName>
    </submittedName>
</protein>
<dbReference type="PANTHER" id="PTHR11675:SF119">
    <property type="entry name" value="POLYPEPTIDE N-ACETYLGALACTOSAMINYLTRANSFERASE 2"/>
    <property type="match status" value="1"/>
</dbReference>
<dbReference type="AlphaFoldDB" id="A0A1S3IDI3"/>
<dbReference type="InterPro" id="IPR001173">
    <property type="entry name" value="Glyco_trans_2-like"/>
</dbReference>
<dbReference type="SUPFAM" id="SSF53448">
    <property type="entry name" value="Nucleotide-diphospho-sugar transferases"/>
    <property type="match status" value="1"/>
</dbReference>
<keyword evidence="1" id="KW-1015">Disulfide bond</keyword>
<dbReference type="OrthoDB" id="429263at2759"/>
<proteinExistence type="predicted"/>
<dbReference type="GO" id="GO:0006493">
    <property type="term" value="P:protein O-linked glycosylation"/>
    <property type="evidence" value="ECO:0007669"/>
    <property type="project" value="TreeGrafter"/>
</dbReference>